<gene>
    <name evidence="2" type="ORF">ABH943_008081</name>
</gene>
<organism evidence="2 3">
    <name type="scientific">Caballeronia udeis</name>
    <dbReference type="NCBI Taxonomy" id="1232866"/>
    <lineage>
        <taxon>Bacteria</taxon>
        <taxon>Pseudomonadati</taxon>
        <taxon>Pseudomonadota</taxon>
        <taxon>Betaproteobacteria</taxon>
        <taxon>Burkholderiales</taxon>
        <taxon>Burkholderiaceae</taxon>
        <taxon>Caballeronia</taxon>
    </lineage>
</organism>
<proteinExistence type="predicted"/>
<sequence>MADVISTIQFSLEIVKKLRNLNETIKDADIKTLLAELQSELVDAKLEVVGLKEKMAEIMTKNAELTRQLEARTSEQPEPMDGGYKFGDKGPYCIKCFETSSRKILLPRATGILHTQFGQYHCPVCGNHS</sequence>
<dbReference type="RefSeq" id="WP_404614046.1">
    <property type="nucleotide sequence ID" value="NZ_JBIYDN010000042.1"/>
</dbReference>
<evidence type="ECO:0000313" key="3">
    <source>
        <dbReference type="Proteomes" id="UP001620514"/>
    </source>
</evidence>
<reference evidence="2 3" key="1">
    <citation type="submission" date="2024-10" db="EMBL/GenBank/DDBJ databases">
        <authorList>
            <person name="Deangelis K."/>
            <person name="Huntemann M."/>
            <person name="Clum A."/>
            <person name="Wang J."/>
            <person name="Palaniappan K."/>
            <person name="Ritter S."/>
            <person name="Chen I.-M."/>
            <person name="Stamatis D."/>
            <person name="Reddy T."/>
            <person name="O'Malley R."/>
            <person name="Daum C."/>
            <person name="Ng V."/>
            <person name="Ivanova N."/>
            <person name="Kyrpides N."/>
            <person name="Woyke T."/>
        </authorList>
    </citation>
    <scope>NUCLEOTIDE SEQUENCE [LARGE SCALE GENOMIC DNA]</scope>
    <source>
        <strain evidence="2 3">GAS97</strain>
    </source>
</reference>
<feature type="coiled-coil region" evidence="1">
    <location>
        <begin position="34"/>
        <end position="68"/>
    </location>
</feature>
<keyword evidence="3" id="KW-1185">Reference proteome</keyword>
<name>A0ABW8MWD8_9BURK</name>
<accession>A0ABW8MWD8</accession>
<comment type="caution">
    <text evidence="2">The sequence shown here is derived from an EMBL/GenBank/DDBJ whole genome shotgun (WGS) entry which is preliminary data.</text>
</comment>
<reference evidence="2 3" key="2">
    <citation type="submission" date="2024-11" db="EMBL/GenBank/DDBJ databases">
        <title>Using genomics to understand microbial adaptation to soil warming.</title>
        <authorList>
            <person name="Deangelis K.M. PhD."/>
        </authorList>
    </citation>
    <scope>NUCLEOTIDE SEQUENCE [LARGE SCALE GENOMIC DNA]</scope>
    <source>
        <strain evidence="2 3">GAS97</strain>
    </source>
</reference>
<protein>
    <submittedName>
        <fullName evidence="2">Uncharacterized protein</fullName>
    </submittedName>
</protein>
<dbReference type="EMBL" id="JBIYDN010000042">
    <property type="protein sequence ID" value="MFK4448038.1"/>
    <property type="molecule type" value="Genomic_DNA"/>
</dbReference>
<evidence type="ECO:0000256" key="1">
    <source>
        <dbReference type="SAM" id="Coils"/>
    </source>
</evidence>
<evidence type="ECO:0000313" key="2">
    <source>
        <dbReference type="EMBL" id="MFK4448038.1"/>
    </source>
</evidence>
<keyword evidence="1" id="KW-0175">Coiled coil</keyword>
<dbReference type="Proteomes" id="UP001620514">
    <property type="component" value="Unassembled WGS sequence"/>
</dbReference>